<evidence type="ECO:0000313" key="8">
    <source>
        <dbReference type="Proteomes" id="UP000694941"/>
    </source>
</evidence>
<keyword evidence="4" id="KW-0325">Glycoprotein</keyword>
<dbReference type="Pfam" id="PF08205">
    <property type="entry name" value="C2-set_2"/>
    <property type="match status" value="1"/>
</dbReference>
<keyword evidence="5" id="KW-0393">Immunoglobulin domain</keyword>
<evidence type="ECO:0000259" key="7">
    <source>
        <dbReference type="PROSITE" id="PS50835"/>
    </source>
</evidence>
<proteinExistence type="predicted"/>
<dbReference type="SMART" id="SM00408">
    <property type="entry name" value="IGc2"/>
    <property type="match status" value="6"/>
</dbReference>
<feature type="transmembrane region" description="Helical" evidence="6">
    <location>
        <begin position="631"/>
        <end position="655"/>
    </location>
</feature>
<feature type="domain" description="Ig-like" evidence="7">
    <location>
        <begin position="210"/>
        <end position="304"/>
    </location>
</feature>
<dbReference type="InterPro" id="IPR013162">
    <property type="entry name" value="CD80_C2-set"/>
</dbReference>
<dbReference type="SMART" id="SM00409">
    <property type="entry name" value="IG"/>
    <property type="match status" value="6"/>
</dbReference>
<dbReference type="PANTHER" id="PTHR11640:SF31">
    <property type="entry name" value="IRREGULAR CHIASM C-ROUGHEST PROTEIN-RELATED"/>
    <property type="match status" value="1"/>
</dbReference>
<evidence type="ECO:0000256" key="2">
    <source>
        <dbReference type="ARBA" id="ARBA00023136"/>
    </source>
</evidence>
<dbReference type="Pfam" id="PF13927">
    <property type="entry name" value="Ig_3"/>
    <property type="match status" value="4"/>
</dbReference>
<feature type="domain" description="Ig-like" evidence="7">
    <location>
        <begin position="412"/>
        <end position="496"/>
    </location>
</feature>
<evidence type="ECO:0000256" key="5">
    <source>
        <dbReference type="ARBA" id="ARBA00023319"/>
    </source>
</evidence>
<feature type="domain" description="Ig-like" evidence="7">
    <location>
        <begin position="311"/>
        <end position="408"/>
    </location>
</feature>
<reference evidence="9" key="1">
    <citation type="submission" date="2025-08" db="UniProtKB">
        <authorList>
            <consortium name="RefSeq"/>
        </authorList>
    </citation>
    <scope>IDENTIFICATION</scope>
    <source>
        <tissue evidence="9">Muscle</tissue>
    </source>
</reference>
<feature type="domain" description="Ig-like" evidence="7">
    <location>
        <begin position="116"/>
        <end position="200"/>
    </location>
</feature>
<dbReference type="Proteomes" id="UP000694941">
    <property type="component" value="Unplaced"/>
</dbReference>
<dbReference type="InterPro" id="IPR003599">
    <property type="entry name" value="Ig_sub"/>
</dbReference>
<name>A0ABM1C1X0_LIMPO</name>
<keyword evidence="2 6" id="KW-0472">Membrane</keyword>
<dbReference type="GeneID" id="106476690"/>
<dbReference type="InterPro" id="IPR051275">
    <property type="entry name" value="Cell_adhesion_signaling"/>
</dbReference>
<feature type="domain" description="Ig-like" evidence="7">
    <location>
        <begin position="13"/>
        <end position="108"/>
    </location>
</feature>
<evidence type="ECO:0000313" key="9">
    <source>
        <dbReference type="RefSeq" id="XP_013792779.1"/>
    </source>
</evidence>
<dbReference type="Pfam" id="PF13895">
    <property type="entry name" value="Ig_2"/>
    <property type="match status" value="1"/>
</dbReference>
<evidence type="ECO:0000256" key="3">
    <source>
        <dbReference type="ARBA" id="ARBA00023157"/>
    </source>
</evidence>
<dbReference type="PANTHER" id="PTHR11640">
    <property type="entry name" value="NEPHRIN"/>
    <property type="match status" value="1"/>
</dbReference>
<accession>A0ABM1C1X0</accession>
<keyword evidence="3" id="KW-1015">Disulfide bond</keyword>
<dbReference type="InterPro" id="IPR003598">
    <property type="entry name" value="Ig_sub2"/>
</dbReference>
<evidence type="ECO:0000256" key="1">
    <source>
        <dbReference type="ARBA" id="ARBA00004479"/>
    </source>
</evidence>
<dbReference type="RefSeq" id="XP_013792779.1">
    <property type="nucleotide sequence ID" value="XM_013937325.1"/>
</dbReference>
<keyword evidence="6" id="KW-0812">Transmembrane</keyword>
<dbReference type="PROSITE" id="PS50835">
    <property type="entry name" value="IG_LIKE"/>
    <property type="match status" value="6"/>
</dbReference>
<keyword evidence="6" id="KW-1133">Transmembrane helix</keyword>
<evidence type="ECO:0000256" key="6">
    <source>
        <dbReference type="SAM" id="Phobius"/>
    </source>
</evidence>
<feature type="non-terminal residue" evidence="9">
    <location>
        <position position="1"/>
    </location>
</feature>
<organism evidence="8 9">
    <name type="scientific">Limulus polyphemus</name>
    <name type="common">Atlantic horseshoe crab</name>
    <dbReference type="NCBI Taxonomy" id="6850"/>
    <lineage>
        <taxon>Eukaryota</taxon>
        <taxon>Metazoa</taxon>
        <taxon>Ecdysozoa</taxon>
        <taxon>Arthropoda</taxon>
        <taxon>Chelicerata</taxon>
        <taxon>Merostomata</taxon>
        <taxon>Xiphosura</taxon>
        <taxon>Limulidae</taxon>
        <taxon>Limulus</taxon>
    </lineage>
</organism>
<comment type="subcellular location">
    <subcellularLocation>
        <location evidence="1">Membrane</location>
        <topology evidence="1">Single-pass type I membrane protein</topology>
    </subcellularLocation>
</comment>
<gene>
    <name evidence="9" type="primary">LOC106476690</name>
</gene>
<dbReference type="InterPro" id="IPR013783">
    <property type="entry name" value="Ig-like_fold"/>
</dbReference>
<dbReference type="Gene3D" id="2.60.40.10">
    <property type="entry name" value="Immunoglobulins"/>
    <property type="match status" value="6"/>
</dbReference>
<keyword evidence="8" id="KW-1185">Reference proteome</keyword>
<dbReference type="SUPFAM" id="SSF48726">
    <property type="entry name" value="Immunoglobulin"/>
    <property type="match status" value="6"/>
</dbReference>
<dbReference type="InterPro" id="IPR036179">
    <property type="entry name" value="Ig-like_dom_sf"/>
</dbReference>
<feature type="non-terminal residue" evidence="9">
    <location>
        <position position="665"/>
    </location>
</feature>
<protein>
    <submittedName>
        <fullName evidence="9">Synaptogenesis protein syg-2-like</fullName>
    </submittedName>
</protein>
<dbReference type="InterPro" id="IPR007110">
    <property type="entry name" value="Ig-like_dom"/>
</dbReference>
<feature type="domain" description="Ig-like" evidence="7">
    <location>
        <begin position="506"/>
        <end position="604"/>
    </location>
</feature>
<evidence type="ECO:0000256" key="4">
    <source>
        <dbReference type="ARBA" id="ARBA00023180"/>
    </source>
</evidence>
<sequence>FNIHMRYFITVAPAEVVVSGPKEAKPGETVTITCATSRSNPAADINWLVDGQHVEGANTITADPEGGWISNSNITVIIQSQERLSKIFQCFAANKDLGETIVESYVLSILYPPEPPNILGYSEEKPIRAGEMQRITCVSNGGNPLPALKWFRGDEEVNSVTTTNGNVVNSEVSIVIRESDNGVQYRCEASNSASVKPLISKMNLNVHFPPSRVTIKLKPEKLRAGGKVSLVCESASSNPVSVITWWHDGFLLQGTPGSVLNATHGGKSSRNILQLNVTSDDNGSKYTCQAMNEAMEISVHYTVTLNISHKPEFYKSPMEIYDIVEGKSTFINLTARGNPNIITYRWAKVGNPVINIQEDRKLNYFKNVGVSSNGPILKVTNAVRTDGGKYKCEATNEEGASEIIIVLNVQYPSFITKLSEITLVDRGASVDIECVVDANPVTDNIISWRRNHYEMNRTKQSFEDGRSLLTIYDVSWEDSGVFECIADNGIGEKNLKKAYLVVKHKPIIDQSPPLLKAASEKDEIAKITCRAKGAPNITFTWSREGATVSDNVRPDKYYTETSVLDLTTWESVLYVKRVKNHDYGEYECVAKNELGFDNTKIILESKRGVPDNETERVTREVMSEKIEIPRIIITCVSVVGTFLLVINIVLVICFVRRRRKKGLEE</sequence>